<dbReference type="Pfam" id="PF20582">
    <property type="entry name" value="UPF0758_N"/>
    <property type="match status" value="1"/>
</dbReference>
<keyword evidence="2" id="KW-0479">Metal-binding</keyword>
<keyword evidence="1" id="KW-0645">Protease</keyword>
<dbReference type="AlphaFoldDB" id="A0A7K4HPL6"/>
<reference evidence="8 9" key="1">
    <citation type="submission" date="2020-06" db="EMBL/GenBank/DDBJ databases">
        <title>Methanofollis fontis sp. nov., a methanogen isolated from marine sediments near a cold seep at Four-Way Closure Ridge offshore southwestern Taiwan.</title>
        <authorList>
            <person name="Chen S.-C."/>
            <person name="Teng N.-H."/>
            <person name="Lin Y.-S."/>
            <person name="Lai M.-C."/>
            <person name="Chen H.-H."/>
            <person name="Wang C.-C."/>
        </authorList>
    </citation>
    <scope>NUCLEOTIDE SEQUENCE [LARGE SCALE GENOMIC DNA]</scope>
    <source>
        <strain evidence="8 9">DSM 2702</strain>
    </source>
</reference>
<sequence length="233" mass="25098">MRFERFYTGGAESALMKKMRDVPDGDRPREKIAAKGAAALTERELIAAIIGRGVAGRDVLEIARDIEGVIADSGVPAYADLVGVSGVGAAKACQIAAAFELARRRLTPEEIRISAPTDVLPLVRHLADRKQEYFICISLNGAGEVIGNREVTKGLINYSPVHPREVFADVLTDRATSVIFVHNHPSGSLEPSREDIAMTGQLVAAAGILGIRVLDHIIVSRKGHTSMRERGLL</sequence>
<dbReference type="PROSITE" id="PS01302">
    <property type="entry name" value="UPF0758"/>
    <property type="match status" value="1"/>
</dbReference>
<protein>
    <submittedName>
        <fullName evidence="8">DNA repair protein RadC</fullName>
    </submittedName>
</protein>
<dbReference type="NCBIfam" id="TIGR00608">
    <property type="entry name" value="radc"/>
    <property type="match status" value="1"/>
</dbReference>
<dbReference type="OrthoDB" id="303892at2157"/>
<evidence type="ECO:0000313" key="8">
    <source>
        <dbReference type="EMBL" id="NVO67213.1"/>
    </source>
</evidence>
<evidence type="ECO:0000256" key="2">
    <source>
        <dbReference type="ARBA" id="ARBA00022723"/>
    </source>
</evidence>
<dbReference type="GO" id="GO:0008237">
    <property type="term" value="F:metallopeptidase activity"/>
    <property type="evidence" value="ECO:0007669"/>
    <property type="project" value="UniProtKB-KW"/>
</dbReference>
<gene>
    <name evidence="8" type="primary">radC</name>
    <name evidence="8" type="ORF">HWN36_07815</name>
</gene>
<comment type="similarity">
    <text evidence="6">Belongs to the UPF0758 family.</text>
</comment>
<proteinExistence type="inferred from homology"/>
<dbReference type="SUPFAM" id="SSF102712">
    <property type="entry name" value="JAB1/MPN domain"/>
    <property type="match status" value="1"/>
</dbReference>
<keyword evidence="4" id="KW-0862">Zinc</keyword>
<organism evidence="8 9">
    <name type="scientific">Methanofollis tationis</name>
    <dbReference type="NCBI Taxonomy" id="81417"/>
    <lineage>
        <taxon>Archaea</taxon>
        <taxon>Methanobacteriati</taxon>
        <taxon>Methanobacteriota</taxon>
        <taxon>Stenosarchaea group</taxon>
        <taxon>Methanomicrobia</taxon>
        <taxon>Methanomicrobiales</taxon>
        <taxon>Methanomicrobiaceae</taxon>
        <taxon>Methanofollis</taxon>
    </lineage>
</organism>
<feature type="domain" description="MPN" evidence="7">
    <location>
        <begin position="112"/>
        <end position="233"/>
    </location>
</feature>
<dbReference type="InterPro" id="IPR001405">
    <property type="entry name" value="UPF0758"/>
</dbReference>
<dbReference type="InterPro" id="IPR020891">
    <property type="entry name" value="UPF0758_CS"/>
</dbReference>
<dbReference type="PANTHER" id="PTHR30471">
    <property type="entry name" value="DNA REPAIR PROTEIN RADC"/>
    <property type="match status" value="1"/>
</dbReference>
<keyword evidence="3" id="KW-0378">Hydrolase</keyword>
<evidence type="ECO:0000256" key="3">
    <source>
        <dbReference type="ARBA" id="ARBA00022801"/>
    </source>
</evidence>
<accession>A0A7K4HPL6</accession>
<dbReference type="Gene3D" id="3.40.140.10">
    <property type="entry name" value="Cytidine Deaminase, domain 2"/>
    <property type="match status" value="1"/>
</dbReference>
<dbReference type="InterPro" id="IPR046778">
    <property type="entry name" value="UPF0758_N"/>
</dbReference>
<dbReference type="NCBIfam" id="NF000642">
    <property type="entry name" value="PRK00024.1"/>
    <property type="match status" value="1"/>
</dbReference>
<dbReference type="Proteomes" id="UP000570823">
    <property type="component" value="Unassembled WGS sequence"/>
</dbReference>
<evidence type="ECO:0000256" key="6">
    <source>
        <dbReference type="RuleBase" id="RU003797"/>
    </source>
</evidence>
<dbReference type="InterPro" id="IPR025657">
    <property type="entry name" value="RadC_JAB"/>
</dbReference>
<comment type="caution">
    <text evidence="8">The sequence shown here is derived from an EMBL/GenBank/DDBJ whole genome shotgun (WGS) entry which is preliminary data.</text>
</comment>
<evidence type="ECO:0000256" key="1">
    <source>
        <dbReference type="ARBA" id="ARBA00022670"/>
    </source>
</evidence>
<dbReference type="InterPro" id="IPR037518">
    <property type="entry name" value="MPN"/>
</dbReference>
<dbReference type="GO" id="GO:0006508">
    <property type="term" value="P:proteolysis"/>
    <property type="evidence" value="ECO:0007669"/>
    <property type="project" value="UniProtKB-KW"/>
</dbReference>
<evidence type="ECO:0000313" key="9">
    <source>
        <dbReference type="Proteomes" id="UP000570823"/>
    </source>
</evidence>
<keyword evidence="5" id="KW-0482">Metalloprotease</keyword>
<dbReference type="Pfam" id="PF04002">
    <property type="entry name" value="RadC"/>
    <property type="match status" value="1"/>
</dbReference>
<dbReference type="GO" id="GO:0046872">
    <property type="term" value="F:metal ion binding"/>
    <property type="evidence" value="ECO:0007669"/>
    <property type="project" value="UniProtKB-KW"/>
</dbReference>
<name>A0A7K4HPL6_9EURY</name>
<evidence type="ECO:0000256" key="4">
    <source>
        <dbReference type="ARBA" id="ARBA00022833"/>
    </source>
</evidence>
<evidence type="ECO:0000259" key="7">
    <source>
        <dbReference type="PROSITE" id="PS50249"/>
    </source>
</evidence>
<dbReference type="PANTHER" id="PTHR30471:SF3">
    <property type="entry name" value="UPF0758 PROTEIN YEES-RELATED"/>
    <property type="match status" value="1"/>
</dbReference>
<dbReference type="CDD" id="cd08071">
    <property type="entry name" value="MPN_DUF2466"/>
    <property type="match status" value="1"/>
</dbReference>
<evidence type="ECO:0000256" key="5">
    <source>
        <dbReference type="ARBA" id="ARBA00023049"/>
    </source>
</evidence>
<dbReference type="EMBL" id="JABXWR010000001">
    <property type="protein sequence ID" value="NVO67213.1"/>
    <property type="molecule type" value="Genomic_DNA"/>
</dbReference>
<dbReference type="PROSITE" id="PS50249">
    <property type="entry name" value="MPN"/>
    <property type="match status" value="1"/>
</dbReference>
<keyword evidence="9" id="KW-1185">Reference proteome</keyword>